<evidence type="ECO:0000313" key="12">
    <source>
        <dbReference type="EMBL" id="RZF45163.1"/>
    </source>
</evidence>
<evidence type="ECO:0000256" key="7">
    <source>
        <dbReference type="ARBA" id="ARBA00023175"/>
    </source>
</evidence>
<accession>A0A482XH78</accession>
<keyword evidence="4" id="KW-0067">ATP-binding</keyword>
<dbReference type="InterPro" id="IPR001609">
    <property type="entry name" value="Myosin_head_motor_dom-like"/>
</dbReference>
<dbReference type="GO" id="GO:0007368">
    <property type="term" value="P:determination of left/right symmetry"/>
    <property type="evidence" value="ECO:0007669"/>
    <property type="project" value="UniProtKB-ARBA"/>
</dbReference>
<dbReference type="OrthoDB" id="6108017at2759"/>
<dbReference type="InterPro" id="IPR036961">
    <property type="entry name" value="Kinesin_motor_dom_sf"/>
</dbReference>
<reference evidence="12 13" key="1">
    <citation type="journal article" date="2017" name="Gigascience">
        <title>Genome sequence of the small brown planthopper, Laodelphax striatellus.</title>
        <authorList>
            <person name="Zhu J."/>
            <person name="Jiang F."/>
            <person name="Wang X."/>
            <person name="Yang P."/>
            <person name="Bao Y."/>
            <person name="Zhao W."/>
            <person name="Wang W."/>
            <person name="Lu H."/>
            <person name="Wang Q."/>
            <person name="Cui N."/>
            <person name="Li J."/>
            <person name="Chen X."/>
            <person name="Luo L."/>
            <person name="Yu J."/>
            <person name="Kang L."/>
            <person name="Cui F."/>
        </authorList>
    </citation>
    <scope>NUCLEOTIDE SEQUENCE [LARGE SCALE GENOMIC DNA]</scope>
    <source>
        <strain evidence="12">Lst14</strain>
    </source>
</reference>
<keyword evidence="6 9" id="KW-0518">Myosin</keyword>
<keyword evidence="5" id="KW-0446">Lipid-binding</keyword>
<evidence type="ECO:0000313" key="13">
    <source>
        <dbReference type="Proteomes" id="UP000291343"/>
    </source>
</evidence>
<dbReference type="GO" id="GO:0000146">
    <property type="term" value="F:microfilament motor activity"/>
    <property type="evidence" value="ECO:0007669"/>
    <property type="project" value="TreeGrafter"/>
</dbReference>
<evidence type="ECO:0000256" key="4">
    <source>
        <dbReference type="ARBA" id="ARBA00022840"/>
    </source>
</evidence>
<comment type="subcellular location">
    <subcellularLocation>
        <location evidence="1">Cell membrane</location>
        <topology evidence="1">Peripheral membrane protein</topology>
        <orientation evidence="1">Cytoplasmic side</orientation>
    </subcellularLocation>
</comment>
<dbReference type="STRING" id="195883.A0A482XH78"/>
<dbReference type="Proteomes" id="UP000291343">
    <property type="component" value="Unassembled WGS sequence"/>
</dbReference>
<dbReference type="EMBL" id="QKKF02009718">
    <property type="protein sequence ID" value="RZF45163.1"/>
    <property type="molecule type" value="Genomic_DNA"/>
</dbReference>
<proteinExistence type="inferred from homology"/>
<keyword evidence="10" id="KW-0812">Transmembrane</keyword>
<dbReference type="InParanoid" id="A0A482XH78"/>
<feature type="transmembrane region" description="Helical" evidence="10">
    <location>
        <begin position="567"/>
        <end position="593"/>
    </location>
</feature>
<feature type="region of interest" description="Actin-binding" evidence="9">
    <location>
        <begin position="370"/>
        <end position="392"/>
    </location>
</feature>
<dbReference type="PANTHER" id="PTHR13140:SF713">
    <property type="entry name" value="UNCONVENTIONAL MYOSIN ID"/>
    <property type="match status" value="1"/>
</dbReference>
<evidence type="ECO:0000256" key="10">
    <source>
        <dbReference type="SAM" id="Phobius"/>
    </source>
</evidence>
<dbReference type="FunFam" id="1.20.58.530:FF:000004">
    <property type="entry name" value="Unconventional myosin ID"/>
    <property type="match status" value="1"/>
</dbReference>
<evidence type="ECO:0000256" key="2">
    <source>
        <dbReference type="ARBA" id="ARBA00008314"/>
    </source>
</evidence>
<dbReference type="SMR" id="A0A482XH78"/>
<dbReference type="Gene3D" id="1.20.120.720">
    <property type="entry name" value="Myosin VI head, motor domain, U50 subdomain"/>
    <property type="match status" value="1"/>
</dbReference>
<evidence type="ECO:0000259" key="11">
    <source>
        <dbReference type="PROSITE" id="PS51456"/>
    </source>
</evidence>
<dbReference type="Gene3D" id="1.20.58.530">
    <property type="match status" value="1"/>
</dbReference>
<dbReference type="GO" id="GO:0005524">
    <property type="term" value="F:ATP binding"/>
    <property type="evidence" value="ECO:0007669"/>
    <property type="project" value="UniProtKB-KW"/>
</dbReference>
<dbReference type="SMART" id="SM00242">
    <property type="entry name" value="MYSc"/>
    <property type="match status" value="1"/>
</dbReference>
<keyword evidence="8 9" id="KW-0009">Actin-binding</keyword>
<dbReference type="GO" id="GO:0006897">
    <property type="term" value="P:endocytosis"/>
    <property type="evidence" value="ECO:0007669"/>
    <property type="project" value="TreeGrafter"/>
</dbReference>
<evidence type="ECO:0000256" key="9">
    <source>
        <dbReference type="PROSITE-ProRule" id="PRU00782"/>
    </source>
</evidence>
<dbReference type="GO" id="GO:0030048">
    <property type="term" value="P:actin filament-based movement"/>
    <property type="evidence" value="ECO:0007669"/>
    <property type="project" value="TreeGrafter"/>
</dbReference>
<dbReference type="PROSITE" id="PS50096">
    <property type="entry name" value="IQ"/>
    <property type="match status" value="1"/>
</dbReference>
<keyword evidence="10" id="KW-0472">Membrane</keyword>
<keyword evidence="7" id="KW-0505">Motor protein</keyword>
<dbReference type="PANTHER" id="PTHR13140">
    <property type="entry name" value="MYOSIN"/>
    <property type="match status" value="1"/>
</dbReference>
<dbReference type="Gene3D" id="1.20.5.4820">
    <property type="match status" value="1"/>
</dbReference>
<dbReference type="Pfam" id="PF00063">
    <property type="entry name" value="Myosin_head"/>
    <property type="match status" value="1"/>
</dbReference>
<dbReference type="FunCoup" id="A0A482XH78">
    <property type="interactions" value="634"/>
</dbReference>
<dbReference type="GO" id="GO:0051015">
    <property type="term" value="F:actin filament binding"/>
    <property type="evidence" value="ECO:0007669"/>
    <property type="project" value="TreeGrafter"/>
</dbReference>
<dbReference type="GO" id="GO:0007015">
    <property type="term" value="P:actin filament organization"/>
    <property type="evidence" value="ECO:0007669"/>
    <property type="project" value="TreeGrafter"/>
</dbReference>
<dbReference type="SUPFAM" id="SSF52540">
    <property type="entry name" value="P-loop containing nucleoside triphosphate hydrolases"/>
    <property type="match status" value="1"/>
</dbReference>
<evidence type="ECO:0000256" key="1">
    <source>
        <dbReference type="ARBA" id="ARBA00004413"/>
    </source>
</evidence>
<feature type="domain" description="Myosin motor" evidence="11">
    <location>
        <begin position="1"/>
        <end position="493"/>
    </location>
</feature>
<evidence type="ECO:0000256" key="6">
    <source>
        <dbReference type="ARBA" id="ARBA00023123"/>
    </source>
</evidence>
<dbReference type="GO" id="GO:0005546">
    <property type="term" value="F:phosphatidylinositol-4,5-bisphosphate binding"/>
    <property type="evidence" value="ECO:0007669"/>
    <property type="project" value="UniProtKB-ARBA"/>
</dbReference>
<evidence type="ECO:0000256" key="3">
    <source>
        <dbReference type="ARBA" id="ARBA00022741"/>
    </source>
</evidence>
<dbReference type="Gene3D" id="1.10.10.820">
    <property type="match status" value="1"/>
</dbReference>
<comment type="caution">
    <text evidence="9">Lacks conserved residue(s) required for the propagation of feature annotation.</text>
</comment>
<keyword evidence="13" id="KW-1185">Reference proteome</keyword>
<name>A0A482XH78_LAOST</name>
<dbReference type="AlphaFoldDB" id="A0A482XH78"/>
<comment type="caution">
    <text evidence="12">The sequence shown here is derived from an EMBL/GenBank/DDBJ whole genome shotgun (WGS) entry which is preliminary data.</text>
</comment>
<dbReference type="GO" id="GO:0005886">
    <property type="term" value="C:plasma membrane"/>
    <property type="evidence" value="ECO:0007669"/>
    <property type="project" value="UniProtKB-SubCell"/>
</dbReference>
<comment type="similarity">
    <text evidence="2 9">Belongs to the TRAFAC class myosin-kinesin ATPase superfamily. Myosin family.</text>
</comment>
<organism evidence="12 13">
    <name type="scientific">Laodelphax striatellus</name>
    <name type="common">Small brown planthopper</name>
    <name type="synonym">Delphax striatella</name>
    <dbReference type="NCBI Taxonomy" id="195883"/>
    <lineage>
        <taxon>Eukaryota</taxon>
        <taxon>Metazoa</taxon>
        <taxon>Ecdysozoa</taxon>
        <taxon>Arthropoda</taxon>
        <taxon>Hexapoda</taxon>
        <taxon>Insecta</taxon>
        <taxon>Pterygota</taxon>
        <taxon>Neoptera</taxon>
        <taxon>Paraneoptera</taxon>
        <taxon>Hemiptera</taxon>
        <taxon>Auchenorrhyncha</taxon>
        <taxon>Fulgoroidea</taxon>
        <taxon>Delphacidae</taxon>
        <taxon>Criomorphinae</taxon>
        <taxon>Laodelphax</taxon>
    </lineage>
</organism>
<evidence type="ECO:0000256" key="8">
    <source>
        <dbReference type="ARBA" id="ARBA00023203"/>
    </source>
</evidence>
<gene>
    <name evidence="12" type="ORF">LSTR_LSTR007126</name>
</gene>
<dbReference type="PRINTS" id="PR00193">
    <property type="entry name" value="MYOSINHEAVY"/>
</dbReference>
<keyword evidence="10" id="KW-1133">Transmembrane helix</keyword>
<dbReference type="GO" id="GO:0048803">
    <property type="term" value="P:imaginal disc-derived male genitalia morphogenesis"/>
    <property type="evidence" value="ECO:0007669"/>
    <property type="project" value="UniProtKB-ARBA"/>
</dbReference>
<protein>
    <recommendedName>
        <fullName evidence="11">Myosin motor domain-containing protein</fullName>
    </recommendedName>
</protein>
<keyword evidence="3" id="KW-0547">Nucleotide-binding</keyword>
<dbReference type="Gene3D" id="3.40.850.10">
    <property type="entry name" value="Kinesin motor domain"/>
    <property type="match status" value="1"/>
</dbReference>
<dbReference type="PROSITE" id="PS51456">
    <property type="entry name" value="MYOSIN_MOTOR"/>
    <property type="match status" value="1"/>
</dbReference>
<dbReference type="GO" id="GO:0005902">
    <property type="term" value="C:microvillus"/>
    <property type="evidence" value="ECO:0007669"/>
    <property type="project" value="TreeGrafter"/>
</dbReference>
<dbReference type="GO" id="GO:0007498">
    <property type="term" value="P:mesoderm development"/>
    <property type="evidence" value="ECO:0007669"/>
    <property type="project" value="UniProtKB-ARBA"/>
</dbReference>
<dbReference type="InterPro" id="IPR027417">
    <property type="entry name" value="P-loop_NTPase"/>
</dbReference>
<dbReference type="GO" id="GO:0016459">
    <property type="term" value="C:myosin complex"/>
    <property type="evidence" value="ECO:0007669"/>
    <property type="project" value="UniProtKB-KW"/>
</dbReference>
<evidence type="ECO:0000256" key="5">
    <source>
        <dbReference type="ARBA" id="ARBA00023121"/>
    </source>
</evidence>
<sequence length="595" mass="69335">MLLSPIYRPVLAASKMNLKNDGFDQLGLDLSSDPQSYHYLRQDEKTAAGVVEGDRVNYRTTVAAFRTLGFSNDMKNALLKIVAAVLHLIQTSASSQKQLNLVAKLLELDSHAVITALTERVIAVKGEVMQKTHTLMQAEYGRDALAKAIYDRMFTWIVSKINDIIDVRDSRSRRTVIGVLDIYGFEVFDANSFEQLCINYCNEKLQQLFIELVLKQEQEEYKREGIAWQNVEFFNNQIICELVEKPHQGVFAILDDACLNVGKVTDELLLEAMDKELANHEHYTSRQIKPLDKTLKHKTQFRIRHYAGDVIYDIKGFLDKNRDTLFQDFKRLLFNSRNDVIRLMWPEGAQDITKTTKRPQTAGTLFKNSMIALVKTLASKEPFYVRCIKPNEEKSPCLMDDERVEHQVRYLGLLENIRVRRAGFAHRQRYDRFLKRYKMISQFTWPNFRNGSDEDAVRHLIEEKGFSADVKYGHTKIFIRNPNTLFSLEAMRAELIDGIVILIQKQMRGLLCRLRYRKMKAALAIIQHYRTYKIKSYITKLSLTFRPAKRMRDYGKSRVGPHPPLPFIFFFFFFFFFVSTSTSFFSSLLFFFFSF</sequence>
<dbReference type="GO" id="GO:0005938">
    <property type="term" value="C:cell cortex"/>
    <property type="evidence" value="ECO:0007669"/>
    <property type="project" value="UniProtKB-ARBA"/>
</dbReference>